<organism evidence="2 3">
    <name type="scientific">Yersinia aldovae</name>
    <dbReference type="NCBI Taxonomy" id="29483"/>
    <lineage>
        <taxon>Bacteria</taxon>
        <taxon>Pseudomonadati</taxon>
        <taxon>Pseudomonadota</taxon>
        <taxon>Gammaproteobacteria</taxon>
        <taxon>Enterobacterales</taxon>
        <taxon>Yersiniaceae</taxon>
        <taxon>Yersinia</taxon>
    </lineage>
</organism>
<keyword evidence="1" id="KW-0812">Transmembrane</keyword>
<dbReference type="Proteomes" id="UP000038647">
    <property type="component" value="Unassembled WGS sequence"/>
</dbReference>
<proteinExistence type="predicted"/>
<gene>
    <name evidence="2" type="ORF">ERS137966_02220</name>
</gene>
<evidence type="ECO:0000256" key="1">
    <source>
        <dbReference type="SAM" id="Phobius"/>
    </source>
</evidence>
<keyword evidence="1" id="KW-0472">Membrane</keyword>
<evidence type="ECO:0000313" key="3">
    <source>
        <dbReference type="Proteomes" id="UP000038647"/>
    </source>
</evidence>
<protein>
    <submittedName>
        <fullName evidence="2">Uncharacterized protein</fullName>
    </submittedName>
</protein>
<dbReference type="EMBL" id="CQEH01000009">
    <property type="protein sequence ID" value="CNL09892.1"/>
    <property type="molecule type" value="Genomic_DNA"/>
</dbReference>
<comment type="caution">
    <text evidence="2">The sequence shown here is derived from an EMBL/GenBank/DDBJ whole genome shotgun (WGS) entry which is preliminary data.</text>
</comment>
<keyword evidence="1" id="KW-1133">Transmembrane helix</keyword>
<evidence type="ECO:0000313" key="2">
    <source>
        <dbReference type="EMBL" id="CNL09892.1"/>
    </source>
</evidence>
<keyword evidence="3" id="KW-1185">Reference proteome</keyword>
<accession>A0ABM9STY0</accession>
<feature type="transmembrane region" description="Helical" evidence="1">
    <location>
        <begin position="32"/>
        <end position="55"/>
    </location>
</feature>
<dbReference type="RefSeq" id="WP_049603874.1">
    <property type="nucleotide sequence ID" value="NZ_CQEH01000009.1"/>
</dbReference>
<sequence>MSKIYQSAVIFLLSLITLKLYPEFGDYAGFAAWILFAIVAIGGIIVGAIWVLGVIGDRIANRDQISKEKKELKEISRTLKDIDRMNKGR</sequence>
<reference evidence="2 3" key="1">
    <citation type="submission" date="2015-03" db="EMBL/GenBank/DDBJ databases">
        <authorList>
            <consortium name="Pathogen Informatics"/>
            <person name="Murphy D."/>
        </authorList>
    </citation>
    <scope>NUCLEOTIDE SEQUENCE [LARGE SCALE GENOMIC DNA]</scope>
    <source>
        <strain evidence="2 3">IP08791</strain>
    </source>
</reference>
<name>A0ABM9STY0_YERAL</name>